<dbReference type="EMBL" id="AOHW01000006">
    <property type="protein sequence ID" value="ELY45767.1"/>
    <property type="molecule type" value="Genomic_DNA"/>
</dbReference>
<keyword evidence="1" id="KW-0472">Membrane</keyword>
<accession>L9W8T3</accession>
<dbReference type="STRING" id="1114856.GCA_000383975_03738"/>
<feature type="transmembrane region" description="Helical" evidence="1">
    <location>
        <begin position="46"/>
        <end position="69"/>
    </location>
</feature>
<dbReference type="Pfam" id="PF26490">
    <property type="entry name" value="DUF8159"/>
    <property type="match status" value="1"/>
</dbReference>
<dbReference type="OrthoDB" id="382706at2157"/>
<gene>
    <name evidence="3" type="ORF">C496_02457</name>
</gene>
<dbReference type="PATRIC" id="fig|1114856.3.peg.510"/>
<reference evidence="3 4" key="1">
    <citation type="journal article" date="2014" name="PLoS Genet.">
        <title>Phylogenetically driven sequencing of extremely halophilic archaea reveals strategies for static and dynamic osmo-response.</title>
        <authorList>
            <person name="Becker E.A."/>
            <person name="Seitzer P.M."/>
            <person name="Tritt A."/>
            <person name="Larsen D."/>
            <person name="Krusor M."/>
            <person name="Yao A.I."/>
            <person name="Wu D."/>
            <person name="Madern D."/>
            <person name="Eisen J.A."/>
            <person name="Darling A.E."/>
            <person name="Facciotti M.T."/>
        </authorList>
    </citation>
    <scope>NUCLEOTIDE SEQUENCE [LARGE SCALE GENOMIC DNA]</scope>
    <source>
        <strain evidence="3 4">GA33</strain>
    </source>
</reference>
<feature type="domain" description="DUF8159" evidence="2">
    <location>
        <begin position="107"/>
        <end position="213"/>
    </location>
</feature>
<dbReference type="Proteomes" id="UP000011599">
    <property type="component" value="Unassembled WGS sequence"/>
</dbReference>
<keyword evidence="4" id="KW-1185">Reference proteome</keyword>
<organism evidence="3 4">
    <name type="scientific">Natronorubrum tibetense GA33</name>
    <dbReference type="NCBI Taxonomy" id="1114856"/>
    <lineage>
        <taxon>Archaea</taxon>
        <taxon>Methanobacteriati</taxon>
        <taxon>Methanobacteriota</taxon>
        <taxon>Stenosarchaea group</taxon>
        <taxon>Halobacteria</taxon>
        <taxon>Halobacteriales</taxon>
        <taxon>Natrialbaceae</taxon>
        <taxon>Natronorubrum</taxon>
    </lineage>
</organism>
<dbReference type="AlphaFoldDB" id="L9W8T3"/>
<dbReference type="RefSeq" id="WP_006088201.1">
    <property type="nucleotide sequence ID" value="NZ_AOHW01000006.1"/>
</dbReference>
<comment type="caution">
    <text evidence="3">The sequence shown here is derived from an EMBL/GenBank/DDBJ whole genome shotgun (WGS) entry which is preliminary data.</text>
</comment>
<proteinExistence type="predicted"/>
<name>L9W8T3_9EURY</name>
<keyword evidence="1" id="KW-1133">Transmembrane helix</keyword>
<keyword evidence="1" id="KW-0812">Transmembrane</keyword>
<evidence type="ECO:0000256" key="1">
    <source>
        <dbReference type="SAM" id="Phobius"/>
    </source>
</evidence>
<protein>
    <recommendedName>
        <fullName evidence="2">DUF8159 domain-containing protein</fullName>
    </recommendedName>
</protein>
<dbReference type="InterPro" id="IPR058473">
    <property type="entry name" value="DUF8159"/>
</dbReference>
<evidence type="ECO:0000313" key="3">
    <source>
        <dbReference type="EMBL" id="ELY45767.1"/>
    </source>
</evidence>
<sequence length="214" mass="22685">MSWLVLPIAVVLLSILTVVAVASNYRNVAGRLSELPGVDAGGGVQTGFIAGLYALVLWSVVVSGGMLLVGGDSGATGADAYQGPGADAPDPDEASASGEYSDAELLVFFETIASHWGVDVTSTELVDDEFVVEYADTTETEEEFTNEVGTLIGVYIDIVEGGLEAERMDVTAVDEDDDSERTWHVESELAEAYIDGEFTVDEVYERVLETVDSA</sequence>
<evidence type="ECO:0000259" key="2">
    <source>
        <dbReference type="Pfam" id="PF26490"/>
    </source>
</evidence>
<evidence type="ECO:0000313" key="4">
    <source>
        <dbReference type="Proteomes" id="UP000011599"/>
    </source>
</evidence>